<accession>A0A3N9TE52</accession>
<name>A0A3N9TE52_9VIBR</name>
<comment type="caution">
    <text evidence="2">The sequence shown here is derived from an EMBL/GenBank/DDBJ whole genome shotgun (WGS) entry which is preliminary data.</text>
</comment>
<evidence type="ECO:0000256" key="1">
    <source>
        <dbReference type="SAM" id="SignalP"/>
    </source>
</evidence>
<evidence type="ECO:0000313" key="2">
    <source>
        <dbReference type="EMBL" id="RQW61983.1"/>
    </source>
</evidence>
<reference evidence="2 3" key="1">
    <citation type="submission" date="2018-11" db="EMBL/GenBank/DDBJ databases">
        <title>Vibrio LJC006 sp. nov., isolated from seawater during the bloom of the enteromorpha.</title>
        <authorList>
            <person name="Liang J."/>
        </authorList>
    </citation>
    <scope>NUCLEOTIDE SEQUENCE [LARGE SCALE GENOMIC DNA]</scope>
    <source>
        <strain evidence="2 3">LJC006</strain>
    </source>
</reference>
<dbReference type="Proteomes" id="UP000281112">
    <property type="component" value="Unassembled WGS sequence"/>
</dbReference>
<dbReference type="AlphaFoldDB" id="A0A3N9TE52"/>
<dbReference type="EMBL" id="RJVQ01000008">
    <property type="protein sequence ID" value="RQW61983.1"/>
    <property type="molecule type" value="Genomic_DNA"/>
</dbReference>
<organism evidence="2 3">
    <name type="scientific">Vibrio viridaestus</name>
    <dbReference type="NCBI Taxonomy" id="2487322"/>
    <lineage>
        <taxon>Bacteria</taxon>
        <taxon>Pseudomonadati</taxon>
        <taxon>Pseudomonadota</taxon>
        <taxon>Gammaproteobacteria</taxon>
        <taxon>Vibrionales</taxon>
        <taxon>Vibrionaceae</taxon>
        <taxon>Vibrio</taxon>
    </lineage>
</organism>
<keyword evidence="1" id="KW-0732">Signal</keyword>
<keyword evidence="3" id="KW-1185">Reference proteome</keyword>
<dbReference type="RefSeq" id="WP_124938321.1">
    <property type="nucleotide sequence ID" value="NZ_RJVQ01000008.1"/>
</dbReference>
<protein>
    <recommendedName>
        <fullName evidence="4">Chalcone isomerase domain-containing protein</fullName>
    </recommendedName>
</protein>
<feature type="signal peptide" evidence="1">
    <location>
        <begin position="1"/>
        <end position="20"/>
    </location>
</feature>
<evidence type="ECO:0008006" key="4">
    <source>
        <dbReference type="Google" id="ProtNLM"/>
    </source>
</evidence>
<evidence type="ECO:0000313" key="3">
    <source>
        <dbReference type="Proteomes" id="UP000281112"/>
    </source>
</evidence>
<dbReference type="OrthoDB" id="8527419at2"/>
<feature type="chain" id="PRO_5018054384" description="Chalcone isomerase domain-containing protein" evidence="1">
    <location>
        <begin position="21"/>
        <end position="177"/>
    </location>
</feature>
<proteinExistence type="predicted"/>
<gene>
    <name evidence="2" type="ORF">EES38_16570</name>
</gene>
<sequence>MLVKKVGLSLFFFFSTSVGATSDWYQWSKVGQADFSVFIWDIYVSQLLSEEGTVNIQKPFAEQNIALVIQYKRDITATKLLEATEDQWHGLGYPDDEIKHWSKNLAQVYPDIEEGDSLSYVSRSGAASFYFKAVGANEWNKVSNDLSPEFTNAFLSIWLSDDTQYPQQRQKLLGENK</sequence>